<accession>A0A7K1S3L6</accession>
<organism evidence="1 2">
    <name type="scientific">Spirosoma arboris</name>
    <dbReference type="NCBI Taxonomy" id="2682092"/>
    <lineage>
        <taxon>Bacteria</taxon>
        <taxon>Pseudomonadati</taxon>
        <taxon>Bacteroidota</taxon>
        <taxon>Cytophagia</taxon>
        <taxon>Cytophagales</taxon>
        <taxon>Cytophagaceae</taxon>
        <taxon>Spirosoma</taxon>
    </lineage>
</organism>
<dbReference type="RefSeq" id="WP_157582535.1">
    <property type="nucleotide sequence ID" value="NZ_WPIN01000001.1"/>
</dbReference>
<keyword evidence="2" id="KW-1185">Reference proteome</keyword>
<reference evidence="1 2" key="1">
    <citation type="submission" date="2019-12" db="EMBL/GenBank/DDBJ databases">
        <title>Spirosoma sp. HMF4905 genome sequencing and assembly.</title>
        <authorList>
            <person name="Kang H."/>
            <person name="Cha I."/>
            <person name="Kim H."/>
            <person name="Joh K."/>
        </authorList>
    </citation>
    <scope>NUCLEOTIDE SEQUENCE [LARGE SCALE GENOMIC DNA]</scope>
    <source>
        <strain evidence="1 2">HMF4905</strain>
    </source>
</reference>
<dbReference type="EMBL" id="WPIN01000001">
    <property type="protein sequence ID" value="MVM28411.1"/>
    <property type="molecule type" value="Genomic_DNA"/>
</dbReference>
<evidence type="ECO:0000313" key="2">
    <source>
        <dbReference type="Proteomes" id="UP000436006"/>
    </source>
</evidence>
<sequence>MIDPQERLRQFNQFIHDQLAQKVKERLVQQAPAIDWSKVDILLNAEANGFYFASQDSQLCDQLQSMFALLRED</sequence>
<proteinExistence type="predicted"/>
<comment type="caution">
    <text evidence="1">The sequence shown here is derived from an EMBL/GenBank/DDBJ whole genome shotgun (WGS) entry which is preliminary data.</text>
</comment>
<evidence type="ECO:0000313" key="1">
    <source>
        <dbReference type="EMBL" id="MVM28411.1"/>
    </source>
</evidence>
<name>A0A7K1S3L6_9BACT</name>
<protein>
    <submittedName>
        <fullName evidence="1">Uncharacterized protein</fullName>
    </submittedName>
</protein>
<dbReference type="AlphaFoldDB" id="A0A7K1S3L6"/>
<gene>
    <name evidence="1" type="ORF">GO755_00095</name>
</gene>
<dbReference type="Proteomes" id="UP000436006">
    <property type="component" value="Unassembled WGS sequence"/>
</dbReference>